<keyword evidence="1 2" id="KW-0808">Transferase</keyword>
<dbReference type="GO" id="GO:0008410">
    <property type="term" value="F:CoA-transferase activity"/>
    <property type="evidence" value="ECO:0007669"/>
    <property type="project" value="InterPro"/>
</dbReference>
<dbReference type="EMBL" id="BSNX01000055">
    <property type="protein sequence ID" value="GLQ74243.1"/>
    <property type="molecule type" value="Genomic_DNA"/>
</dbReference>
<dbReference type="PANTHER" id="PTHR13707">
    <property type="entry name" value="KETOACID-COENZYME A TRANSFERASE"/>
    <property type="match status" value="1"/>
</dbReference>
<name>A0AAV5NVI3_9VIBR</name>
<sequence>MQKDEKVMKKKIEKSGVASLLKDDMTIMIGGFMSTGAPEGLIDLLIENNIRDITLISTDTGYPEHGVSRLIAQKRVKKLYASHIGLNPETGAQMNSGELEVELVPQGTLAERIRAGGAGLGGVLTPTGLGTLVAEGKRTVEVDGESFLLETPLKADLALIRGSKVDARGNVFYNKTTQNFNPIMATAAETVIVEAIEIVDVGEIQPEAIHTPSLYVDHIYQQGSLS</sequence>
<dbReference type="PANTHER" id="PTHR13707:SF60">
    <property type="entry name" value="ACETATE COA-TRANSFERASE SUBUNIT ALPHA"/>
    <property type="match status" value="1"/>
</dbReference>
<dbReference type="SMART" id="SM00882">
    <property type="entry name" value="CoA_trans"/>
    <property type="match status" value="1"/>
</dbReference>
<dbReference type="Proteomes" id="UP001156690">
    <property type="component" value="Unassembled WGS sequence"/>
</dbReference>
<comment type="caution">
    <text evidence="2">The sequence shown here is derived from an EMBL/GenBank/DDBJ whole genome shotgun (WGS) entry which is preliminary data.</text>
</comment>
<keyword evidence="3" id="KW-1185">Reference proteome</keyword>
<dbReference type="InterPro" id="IPR037171">
    <property type="entry name" value="NagB/RpiA_transferase-like"/>
</dbReference>
<organism evidence="2 3">
    <name type="scientific">Vibrio penaeicida</name>
    <dbReference type="NCBI Taxonomy" id="104609"/>
    <lineage>
        <taxon>Bacteria</taxon>
        <taxon>Pseudomonadati</taxon>
        <taxon>Pseudomonadota</taxon>
        <taxon>Gammaproteobacteria</taxon>
        <taxon>Vibrionales</taxon>
        <taxon>Vibrionaceae</taxon>
        <taxon>Vibrio</taxon>
    </lineage>
</organism>
<dbReference type="Pfam" id="PF01144">
    <property type="entry name" value="CoA_trans"/>
    <property type="match status" value="1"/>
</dbReference>
<evidence type="ECO:0000313" key="3">
    <source>
        <dbReference type="Proteomes" id="UP001156690"/>
    </source>
</evidence>
<dbReference type="AlphaFoldDB" id="A0AAV5NVI3"/>
<reference evidence="3" key="1">
    <citation type="journal article" date="2019" name="Int. J. Syst. Evol. Microbiol.">
        <title>The Global Catalogue of Microorganisms (GCM) 10K type strain sequencing project: providing services to taxonomists for standard genome sequencing and annotation.</title>
        <authorList>
            <consortium name="The Broad Institute Genomics Platform"/>
            <consortium name="The Broad Institute Genome Sequencing Center for Infectious Disease"/>
            <person name="Wu L."/>
            <person name="Ma J."/>
        </authorList>
    </citation>
    <scope>NUCLEOTIDE SEQUENCE [LARGE SCALE GENOMIC DNA]</scope>
    <source>
        <strain evidence="3">NBRC 15640</strain>
    </source>
</reference>
<gene>
    <name evidence="2" type="ORF">GCM10007932_36040</name>
</gene>
<dbReference type="Gene3D" id="3.40.1080.10">
    <property type="entry name" value="Glutaconate Coenzyme A-transferase"/>
    <property type="match status" value="1"/>
</dbReference>
<dbReference type="InterPro" id="IPR012792">
    <property type="entry name" value="3-oxoacid_CoA-transf_A"/>
</dbReference>
<evidence type="ECO:0000256" key="1">
    <source>
        <dbReference type="ARBA" id="ARBA00022679"/>
    </source>
</evidence>
<dbReference type="SUPFAM" id="SSF100950">
    <property type="entry name" value="NagB/RpiA/CoA transferase-like"/>
    <property type="match status" value="1"/>
</dbReference>
<dbReference type="NCBIfam" id="TIGR02429">
    <property type="entry name" value="pcaI_scoA_fam"/>
    <property type="match status" value="1"/>
</dbReference>
<proteinExistence type="predicted"/>
<protein>
    <submittedName>
        <fullName evidence="2">Acetyl-CoA--acetoacetyl-CoA transferase subunit alpha</fullName>
    </submittedName>
</protein>
<accession>A0AAV5NVI3</accession>
<evidence type="ECO:0000313" key="2">
    <source>
        <dbReference type="EMBL" id="GLQ74243.1"/>
    </source>
</evidence>
<dbReference type="InterPro" id="IPR004165">
    <property type="entry name" value="CoA_trans_fam_I"/>
</dbReference>